<feature type="transmembrane region" description="Helical" evidence="6">
    <location>
        <begin position="395"/>
        <end position="418"/>
    </location>
</feature>
<keyword evidence="8" id="KW-1185">Reference proteome</keyword>
<dbReference type="PANTHER" id="PTHR45649">
    <property type="entry name" value="AMINO-ACID PERMEASE BAT1"/>
    <property type="match status" value="1"/>
</dbReference>
<dbReference type="STRING" id="1844.UG56_016045"/>
<feature type="transmembrane region" description="Helical" evidence="6">
    <location>
        <begin position="187"/>
        <end position="204"/>
    </location>
</feature>
<keyword evidence="5 6" id="KW-0472">Membrane</keyword>
<feature type="transmembrane region" description="Helical" evidence="6">
    <location>
        <begin position="367"/>
        <end position="389"/>
    </location>
</feature>
<feature type="transmembrane region" description="Helical" evidence="6">
    <location>
        <begin position="316"/>
        <end position="339"/>
    </location>
</feature>
<evidence type="ECO:0000256" key="4">
    <source>
        <dbReference type="ARBA" id="ARBA00022989"/>
    </source>
</evidence>
<feature type="transmembrane region" description="Helical" evidence="6">
    <location>
        <begin position="71"/>
        <end position="92"/>
    </location>
</feature>
<protein>
    <submittedName>
        <fullName evidence="7">Amino acid permease</fullName>
    </submittedName>
</protein>
<evidence type="ECO:0000313" key="7">
    <source>
        <dbReference type="EMBL" id="OIJ25694.1"/>
    </source>
</evidence>
<comment type="subcellular location">
    <subcellularLocation>
        <location evidence="1">Membrane</location>
        <topology evidence="1">Multi-pass membrane protein</topology>
    </subcellularLocation>
</comment>
<feature type="transmembrane region" description="Helical" evidence="6">
    <location>
        <begin position="35"/>
        <end position="59"/>
    </location>
</feature>
<dbReference type="PIRSF" id="PIRSF006060">
    <property type="entry name" value="AA_transporter"/>
    <property type="match status" value="1"/>
</dbReference>
<dbReference type="OrthoDB" id="8274074at2"/>
<gene>
    <name evidence="7" type="ORF">UG56_016045</name>
</gene>
<sequence>MPEAHETVELVHLDDEAHLAKLGYKQELARTWSGFSNFAISFSIISILAGCFTTFGQAWNNGGPVAISWGWPIIAGFILIIGFTMSELVSAYPTSGGIYWWAAKLGGPAAGFFTGWLNLIGLLAVTASVAYGAATFLDLTLSTLSEGWAEGYSLGRVYAIFLVILVLAALANIFSSHLLAVINNISVWWHVAGAAVVVLVLVLVPDHHQSFTYVFTERINNSGYADAKYWFLVLPLGFLLTQYTITGFDASAHLSEETQGAADGAAKGIWRSIFYSAVGGYVLLLAFLFAVQDPDGVSEGGGAVDVIFGQALPTSWHFVVLLVSTAGQLFCTTACLTSASRMTYAFARDGAVPGSSLWAKVNEARKVPVNAVLLVAVVGAVITLPALWGVGGIPLAFYAITSVAVIGLYLAFAIPIFLRWKAGDSFETGQWTLGRHYKWLNLVAVAEIAVISVYFILPFVPSGWITSDDFSWESVNYAPVLTVGSLVVLGIWWAVSARTWFKGPKTTLD</sequence>
<keyword evidence="3 6" id="KW-0812">Transmembrane</keyword>
<feature type="transmembrane region" description="Helical" evidence="6">
    <location>
        <begin position="477"/>
        <end position="495"/>
    </location>
</feature>
<feature type="transmembrane region" description="Helical" evidence="6">
    <location>
        <begin position="157"/>
        <end position="175"/>
    </location>
</feature>
<reference evidence="7" key="1">
    <citation type="submission" date="2016-10" db="EMBL/GenBank/DDBJ databases">
        <title>Draft Genome Sequence of Nocardioides luteus Strain BAFB, an Alkane-Degrading Bacterium Isolated from JP-7 Polluted Soil.</title>
        <authorList>
            <person name="Brown L."/>
            <person name="Ruiz O.N."/>
            <person name="Gunasekera T."/>
        </authorList>
    </citation>
    <scope>NUCLEOTIDE SEQUENCE [LARGE SCALE GENOMIC DNA]</scope>
    <source>
        <strain evidence="7">BAFB</strain>
    </source>
</reference>
<accession>A0A1J4N2D4</accession>
<feature type="transmembrane region" description="Helical" evidence="6">
    <location>
        <begin position="113"/>
        <end position="137"/>
    </location>
</feature>
<dbReference type="GO" id="GO:0016020">
    <property type="term" value="C:membrane"/>
    <property type="evidence" value="ECO:0007669"/>
    <property type="project" value="UniProtKB-SubCell"/>
</dbReference>
<feature type="transmembrane region" description="Helical" evidence="6">
    <location>
        <begin position="439"/>
        <end position="457"/>
    </location>
</feature>
<feature type="transmembrane region" description="Helical" evidence="6">
    <location>
        <begin position="229"/>
        <end position="248"/>
    </location>
</feature>
<organism evidence="7 8">
    <name type="scientific">Nocardioides luteus</name>
    <dbReference type="NCBI Taxonomy" id="1844"/>
    <lineage>
        <taxon>Bacteria</taxon>
        <taxon>Bacillati</taxon>
        <taxon>Actinomycetota</taxon>
        <taxon>Actinomycetes</taxon>
        <taxon>Propionibacteriales</taxon>
        <taxon>Nocardioidaceae</taxon>
        <taxon>Nocardioides</taxon>
    </lineage>
</organism>
<dbReference type="RefSeq" id="WP_045551954.1">
    <property type="nucleotide sequence ID" value="NZ_JZDQ02000022.1"/>
</dbReference>
<proteinExistence type="predicted"/>
<dbReference type="AlphaFoldDB" id="A0A1J4N2D4"/>
<dbReference type="Pfam" id="PF13520">
    <property type="entry name" value="AA_permease_2"/>
    <property type="match status" value="1"/>
</dbReference>
<evidence type="ECO:0000256" key="3">
    <source>
        <dbReference type="ARBA" id="ARBA00022692"/>
    </source>
</evidence>
<feature type="transmembrane region" description="Helical" evidence="6">
    <location>
        <begin position="269"/>
        <end position="291"/>
    </location>
</feature>
<dbReference type="InterPro" id="IPR002293">
    <property type="entry name" value="AA/rel_permease1"/>
</dbReference>
<evidence type="ECO:0000256" key="5">
    <source>
        <dbReference type="ARBA" id="ARBA00023136"/>
    </source>
</evidence>
<comment type="caution">
    <text evidence="7">The sequence shown here is derived from an EMBL/GenBank/DDBJ whole genome shotgun (WGS) entry which is preliminary data.</text>
</comment>
<evidence type="ECO:0000313" key="8">
    <source>
        <dbReference type="Proteomes" id="UP000033772"/>
    </source>
</evidence>
<keyword evidence="4 6" id="KW-1133">Transmembrane helix</keyword>
<dbReference type="Proteomes" id="UP000033772">
    <property type="component" value="Unassembled WGS sequence"/>
</dbReference>
<name>A0A1J4N2D4_9ACTN</name>
<evidence type="ECO:0000256" key="2">
    <source>
        <dbReference type="ARBA" id="ARBA00022448"/>
    </source>
</evidence>
<evidence type="ECO:0000256" key="6">
    <source>
        <dbReference type="SAM" id="Phobius"/>
    </source>
</evidence>
<dbReference type="PANTHER" id="PTHR45649:SF26">
    <property type="entry name" value="OS04G0435100 PROTEIN"/>
    <property type="match status" value="1"/>
</dbReference>
<dbReference type="EMBL" id="JZDQ02000022">
    <property type="protein sequence ID" value="OIJ25694.1"/>
    <property type="molecule type" value="Genomic_DNA"/>
</dbReference>
<evidence type="ECO:0000256" key="1">
    <source>
        <dbReference type="ARBA" id="ARBA00004141"/>
    </source>
</evidence>
<dbReference type="Gene3D" id="1.20.1740.10">
    <property type="entry name" value="Amino acid/polyamine transporter I"/>
    <property type="match status" value="1"/>
</dbReference>
<dbReference type="GO" id="GO:0022857">
    <property type="term" value="F:transmembrane transporter activity"/>
    <property type="evidence" value="ECO:0007669"/>
    <property type="project" value="InterPro"/>
</dbReference>
<keyword evidence="2" id="KW-0813">Transport</keyword>